<dbReference type="EMBL" id="CAJNJA010052485">
    <property type="protein sequence ID" value="CAE7846904.1"/>
    <property type="molecule type" value="Genomic_DNA"/>
</dbReference>
<name>A0A813A1T0_9DINO</name>
<evidence type="ECO:0000313" key="1">
    <source>
        <dbReference type="EMBL" id="CAE7846904.1"/>
    </source>
</evidence>
<dbReference type="AlphaFoldDB" id="A0A813A1T0"/>
<protein>
    <submittedName>
        <fullName evidence="1">UGT80B1 protein</fullName>
    </submittedName>
</protein>
<comment type="caution">
    <text evidence="1">The sequence shown here is derived from an EMBL/GenBank/DDBJ whole genome shotgun (WGS) entry which is preliminary data.</text>
</comment>
<gene>
    <name evidence="1" type="primary">UGT80B1</name>
    <name evidence="1" type="ORF">SNEC2469_LOCUS26100</name>
</gene>
<dbReference type="OrthoDB" id="434933at2759"/>
<reference evidence="1" key="1">
    <citation type="submission" date="2021-02" db="EMBL/GenBank/DDBJ databases">
        <authorList>
            <person name="Dougan E. K."/>
            <person name="Rhodes N."/>
            <person name="Thang M."/>
            <person name="Chan C."/>
        </authorList>
    </citation>
    <scope>NUCLEOTIDE SEQUENCE</scope>
</reference>
<keyword evidence="2" id="KW-1185">Reference proteome</keyword>
<evidence type="ECO:0000313" key="2">
    <source>
        <dbReference type="Proteomes" id="UP000601435"/>
    </source>
</evidence>
<organism evidence="1 2">
    <name type="scientific">Symbiodinium necroappetens</name>
    <dbReference type="NCBI Taxonomy" id="1628268"/>
    <lineage>
        <taxon>Eukaryota</taxon>
        <taxon>Sar</taxon>
        <taxon>Alveolata</taxon>
        <taxon>Dinophyceae</taxon>
        <taxon>Suessiales</taxon>
        <taxon>Symbiodiniaceae</taxon>
        <taxon>Symbiodinium</taxon>
    </lineage>
</organism>
<feature type="non-terminal residue" evidence="1">
    <location>
        <position position="1"/>
    </location>
</feature>
<proteinExistence type="predicted"/>
<accession>A0A813A1T0</accession>
<sequence length="288" mass="31183">LASFHIWILSKASPEFVAGISDAIMASLLRLLAVSSGAIAAFLNAETEAAVLAARVSRLPSCPAVEVEELSWEQCGSQPSIWQLHQLAAAAFAQFVLRLELEEMKKHFVKVLEWARGKQPKLLDQQRLRKAKDLEGIDPASDAVAACRVMAVTATMSCVADAAPGTAEELLPLGTKDLSTALVACRRFALQTGQKARKRRKTSEKAAASKEVLQEHTWWWHDVACSCLDLLSTACKPSEDAGSEAKPFADAAEELRDPVANLLDIFGFLSQADHRILSDSSATTSLRS</sequence>
<feature type="non-terminal residue" evidence="1">
    <location>
        <position position="288"/>
    </location>
</feature>
<dbReference type="Proteomes" id="UP000601435">
    <property type="component" value="Unassembled WGS sequence"/>
</dbReference>